<dbReference type="SUPFAM" id="SSF54637">
    <property type="entry name" value="Thioesterase/thiol ester dehydrase-isomerase"/>
    <property type="match status" value="1"/>
</dbReference>
<name>A0A644ZLQ8_9ZZZZ</name>
<evidence type="ECO:0000256" key="1">
    <source>
        <dbReference type="ARBA" id="ARBA00005953"/>
    </source>
</evidence>
<accession>A0A644ZLQ8</accession>
<keyword evidence="2 3" id="KW-0378">Hydrolase</keyword>
<dbReference type="PANTHER" id="PTHR31793">
    <property type="entry name" value="4-HYDROXYBENZOYL-COA THIOESTERASE FAMILY MEMBER"/>
    <property type="match status" value="1"/>
</dbReference>
<protein>
    <submittedName>
        <fullName evidence="3">Long-chain acyl-CoA thioesterase FadM</fullName>
        <ecNumber evidence="3">3.1.2.-</ecNumber>
    </submittedName>
</protein>
<reference evidence="3" key="1">
    <citation type="submission" date="2019-08" db="EMBL/GenBank/DDBJ databases">
        <authorList>
            <person name="Kucharzyk K."/>
            <person name="Murdoch R.W."/>
            <person name="Higgins S."/>
            <person name="Loffler F."/>
        </authorList>
    </citation>
    <scope>NUCLEOTIDE SEQUENCE</scope>
</reference>
<dbReference type="EMBL" id="VSSQ01009506">
    <property type="protein sequence ID" value="MPM41830.1"/>
    <property type="molecule type" value="Genomic_DNA"/>
</dbReference>
<dbReference type="Pfam" id="PF13279">
    <property type="entry name" value="4HBT_2"/>
    <property type="match status" value="1"/>
</dbReference>
<dbReference type="AlphaFoldDB" id="A0A644ZLQ8"/>
<dbReference type="CDD" id="cd00586">
    <property type="entry name" value="4HBT"/>
    <property type="match status" value="1"/>
</dbReference>
<sequence>MAGYNYPMTKFRFHYPISVRYGDLDPQWHVNNSKFLTYIETARLQYLLKLGLFDGHSFNDLPFIVADVHVKYLLPIQPTDDVLVTLGTTRIGTKSAIMEYEVWSADETRLFATAETVMVAYDYATKSSVPVSAELRRTISEYEGIQL</sequence>
<dbReference type="PANTHER" id="PTHR31793:SF27">
    <property type="entry name" value="NOVEL THIOESTERASE SUPERFAMILY DOMAIN AND SAPOSIN A-TYPE DOMAIN CONTAINING PROTEIN (0610012H03RIK)"/>
    <property type="match status" value="1"/>
</dbReference>
<comment type="caution">
    <text evidence="3">The sequence shown here is derived from an EMBL/GenBank/DDBJ whole genome shotgun (WGS) entry which is preliminary data.</text>
</comment>
<dbReference type="GO" id="GO:0047617">
    <property type="term" value="F:fatty acyl-CoA hydrolase activity"/>
    <property type="evidence" value="ECO:0007669"/>
    <property type="project" value="TreeGrafter"/>
</dbReference>
<proteinExistence type="inferred from homology"/>
<organism evidence="3">
    <name type="scientific">bioreactor metagenome</name>
    <dbReference type="NCBI Taxonomy" id="1076179"/>
    <lineage>
        <taxon>unclassified sequences</taxon>
        <taxon>metagenomes</taxon>
        <taxon>ecological metagenomes</taxon>
    </lineage>
</organism>
<evidence type="ECO:0000313" key="3">
    <source>
        <dbReference type="EMBL" id="MPM41830.1"/>
    </source>
</evidence>
<dbReference type="InterPro" id="IPR029069">
    <property type="entry name" value="HotDog_dom_sf"/>
</dbReference>
<gene>
    <name evidence="3" type="primary">fadM_1</name>
    <name evidence="3" type="ORF">SDC9_88490</name>
</gene>
<dbReference type="EC" id="3.1.2.-" evidence="3"/>
<evidence type="ECO:0000256" key="2">
    <source>
        <dbReference type="ARBA" id="ARBA00022801"/>
    </source>
</evidence>
<dbReference type="Gene3D" id="3.10.129.10">
    <property type="entry name" value="Hotdog Thioesterase"/>
    <property type="match status" value="1"/>
</dbReference>
<dbReference type="InterPro" id="IPR050563">
    <property type="entry name" value="4-hydroxybenzoyl-CoA_TE"/>
</dbReference>
<comment type="similarity">
    <text evidence="1">Belongs to the 4-hydroxybenzoyl-CoA thioesterase family.</text>
</comment>